<dbReference type="Gene3D" id="3.90.79.10">
    <property type="entry name" value="Nucleoside Triphosphate Pyrophosphohydrolase"/>
    <property type="match status" value="1"/>
</dbReference>
<name>A0A7G9WC41_ALKCA</name>
<dbReference type="CDD" id="cd03424">
    <property type="entry name" value="NUDIX_ADPRase_Nudt5_UGPPase_Nudt14"/>
    <property type="match status" value="1"/>
</dbReference>
<dbReference type="EMBL" id="CP058559">
    <property type="protein sequence ID" value="QNO16253.1"/>
    <property type="molecule type" value="Genomic_DNA"/>
</dbReference>
<dbReference type="GO" id="GO:0019693">
    <property type="term" value="P:ribose phosphate metabolic process"/>
    <property type="evidence" value="ECO:0007669"/>
    <property type="project" value="TreeGrafter"/>
</dbReference>
<feature type="domain" description="Nudix hydrolase" evidence="3">
    <location>
        <begin position="38"/>
        <end position="166"/>
    </location>
</feature>
<dbReference type="AlphaFoldDB" id="A0A7G9WC41"/>
<evidence type="ECO:0000256" key="1">
    <source>
        <dbReference type="ARBA" id="ARBA00001946"/>
    </source>
</evidence>
<evidence type="ECO:0000313" key="5">
    <source>
        <dbReference type="Proteomes" id="UP000516160"/>
    </source>
</evidence>
<evidence type="ECO:0000313" key="4">
    <source>
        <dbReference type="EMBL" id="QNO16253.1"/>
    </source>
</evidence>
<dbReference type="PROSITE" id="PS00893">
    <property type="entry name" value="NUDIX_BOX"/>
    <property type="match status" value="1"/>
</dbReference>
<dbReference type="InterPro" id="IPR000086">
    <property type="entry name" value="NUDIX_hydrolase_dom"/>
</dbReference>
<comment type="cofactor">
    <cofactor evidence="1">
        <name>Mg(2+)</name>
        <dbReference type="ChEBI" id="CHEBI:18420"/>
    </cofactor>
</comment>
<reference evidence="4 5" key="1">
    <citation type="submission" date="2020-07" db="EMBL/GenBank/DDBJ databases">
        <title>Alkalicella. sp. LB2 genome.</title>
        <authorList>
            <person name="Postec A."/>
            <person name="Quemeneur M."/>
        </authorList>
    </citation>
    <scope>NUCLEOTIDE SEQUENCE [LARGE SCALE GENOMIC DNA]</scope>
    <source>
        <strain evidence="4 5">LB2</strain>
    </source>
</reference>
<dbReference type="PANTHER" id="PTHR11839:SF18">
    <property type="entry name" value="NUDIX HYDROLASE DOMAIN-CONTAINING PROTEIN"/>
    <property type="match status" value="1"/>
</dbReference>
<dbReference type="Proteomes" id="UP000516160">
    <property type="component" value="Chromosome"/>
</dbReference>
<protein>
    <submittedName>
        <fullName evidence="4">NUDIX hydrolase</fullName>
    </submittedName>
</protein>
<dbReference type="InterPro" id="IPR020084">
    <property type="entry name" value="NUDIX_hydrolase_CS"/>
</dbReference>
<dbReference type="SUPFAM" id="SSF55811">
    <property type="entry name" value="Nudix"/>
    <property type="match status" value="1"/>
</dbReference>
<dbReference type="PANTHER" id="PTHR11839">
    <property type="entry name" value="UDP/ADP-SUGAR PYROPHOSPHATASE"/>
    <property type="match status" value="1"/>
</dbReference>
<keyword evidence="5" id="KW-1185">Reference proteome</keyword>
<evidence type="ECO:0000259" key="3">
    <source>
        <dbReference type="PROSITE" id="PS51462"/>
    </source>
</evidence>
<evidence type="ECO:0000256" key="2">
    <source>
        <dbReference type="ARBA" id="ARBA00022801"/>
    </source>
</evidence>
<dbReference type="PROSITE" id="PS51462">
    <property type="entry name" value="NUDIX"/>
    <property type="match status" value="1"/>
</dbReference>
<sequence>MTWKVKNRVDIFKNPFITLTEKQSSNLKFGEHNFYCIDFPNWVNIVPITSDNKLILVKQYRHGLEEYTLETPGGVVDPGESPISTARRELLEETGYEGDFVSLGKVAANPAIQNNYCHIYLVKNCMKTSNQNLDDTEDIEVVLVDMDYLNNYIETEKIVHSLSVVSILKALNYLKK</sequence>
<gene>
    <name evidence="4" type="ORF">HYG86_16485</name>
</gene>
<dbReference type="InterPro" id="IPR015797">
    <property type="entry name" value="NUDIX_hydrolase-like_dom_sf"/>
</dbReference>
<dbReference type="RefSeq" id="WP_213166646.1">
    <property type="nucleotide sequence ID" value="NZ_CP058559.1"/>
</dbReference>
<dbReference type="Pfam" id="PF00293">
    <property type="entry name" value="NUDIX"/>
    <property type="match status" value="1"/>
</dbReference>
<proteinExistence type="predicted"/>
<dbReference type="GO" id="GO:0006753">
    <property type="term" value="P:nucleoside phosphate metabolic process"/>
    <property type="evidence" value="ECO:0007669"/>
    <property type="project" value="TreeGrafter"/>
</dbReference>
<organism evidence="4 5">
    <name type="scientific">Alkalicella caledoniensis</name>
    <dbReference type="NCBI Taxonomy" id="2731377"/>
    <lineage>
        <taxon>Bacteria</taxon>
        <taxon>Bacillati</taxon>
        <taxon>Bacillota</taxon>
        <taxon>Clostridia</taxon>
        <taxon>Eubacteriales</taxon>
        <taxon>Proteinivoracaceae</taxon>
        <taxon>Alkalicella</taxon>
    </lineage>
</organism>
<dbReference type="KEGG" id="acae:HYG86_16485"/>
<accession>A0A7G9WC41</accession>
<dbReference type="GO" id="GO:0016787">
    <property type="term" value="F:hydrolase activity"/>
    <property type="evidence" value="ECO:0007669"/>
    <property type="project" value="UniProtKB-KW"/>
</dbReference>
<keyword evidence="2 4" id="KW-0378">Hydrolase</keyword>
<dbReference type="GO" id="GO:0005829">
    <property type="term" value="C:cytosol"/>
    <property type="evidence" value="ECO:0007669"/>
    <property type="project" value="TreeGrafter"/>
</dbReference>